<accession>A0AAD9MM09</accession>
<dbReference type="Gene3D" id="1.20.1270.220">
    <property type="match status" value="1"/>
</dbReference>
<reference evidence="9" key="1">
    <citation type="submission" date="2021-01" db="EMBL/GenBank/DDBJ databases">
        <authorList>
            <person name="Eckstrom K.M.E."/>
        </authorList>
    </citation>
    <scope>NUCLEOTIDE SEQUENCE</scope>
    <source>
        <strain evidence="9">UVCC 0001</strain>
    </source>
</reference>
<keyword evidence="1" id="KW-0805">Transcription regulation</keyword>
<feature type="compositionally biased region" description="Basic and acidic residues" evidence="6">
    <location>
        <begin position="319"/>
        <end position="329"/>
    </location>
</feature>
<evidence type="ECO:0000313" key="10">
    <source>
        <dbReference type="Proteomes" id="UP001255856"/>
    </source>
</evidence>
<dbReference type="InterPro" id="IPR036427">
    <property type="entry name" value="Bromodomain-like_sf"/>
</dbReference>
<dbReference type="InterPro" id="IPR001487">
    <property type="entry name" value="Bromodomain"/>
</dbReference>
<keyword evidence="2 4" id="KW-0103">Bromodomain</keyword>
<dbReference type="Gene3D" id="1.20.920.10">
    <property type="entry name" value="Bromodomain-like"/>
    <property type="match status" value="1"/>
</dbReference>
<feature type="compositionally biased region" description="Acidic residues" evidence="6">
    <location>
        <begin position="435"/>
        <end position="446"/>
    </location>
</feature>
<evidence type="ECO:0000256" key="3">
    <source>
        <dbReference type="ARBA" id="ARBA00023163"/>
    </source>
</evidence>
<keyword evidence="3" id="KW-0804">Transcription</keyword>
<sequence>MLAAGGPDGLDRKRQLREDLAMIRTQKAEVLTRIQALAKKARTGPGAAPPAPGASIEARRAALADEQRRRLESLWSACSKIMVSLLGNQRTRQYFGAPVDATYAPGYYTVIKTPMDLGTIKTKLDQRRYEDVQAFRDDVRLVFSNCRTFNPPGNFVRNIGDQASEKFEKRWAQAGLEAQAAAEARRAQLEREALEAELCSLPDAVRAAGEELAQLARKAEEATAAGDAPPAAPGPHRDMTFEEKRRLSQALGALPGERIERVLAIVAEGPSRPSDEGAEEFELDVDALDRETLWKLQSYADAVAAEQAAKQPPAVANGAREDVAAKEEAGNGAERAPSAPAKVAQADVPASSASSGSHGGASEGVGSRGDDAGGERRAPHDPTTFISATGPAPGQPSIVRAAAGNKKEVQLRNPNAWAALSGAAAPGEGTSAREAEEDDEEEEDNLWTEFQGRAQRASEEKAAVEAAERAVAEADKAAAEERAAREREAEEAAQAELEAKREADAAQLQALQDENSRAREVLGSAAAAGAPAPDLAALGLAPRQEDSDDDDGADDMEEL</sequence>
<dbReference type="SMART" id="SM00297">
    <property type="entry name" value="BROMO"/>
    <property type="match status" value="1"/>
</dbReference>
<evidence type="ECO:0000256" key="4">
    <source>
        <dbReference type="PROSITE-ProRule" id="PRU00035"/>
    </source>
</evidence>
<feature type="compositionally biased region" description="Gly residues" evidence="6">
    <location>
        <begin position="357"/>
        <end position="367"/>
    </location>
</feature>
<feature type="compositionally biased region" description="Acidic residues" evidence="6">
    <location>
        <begin position="546"/>
        <end position="559"/>
    </location>
</feature>
<gene>
    <name evidence="9" type="ORF">QBZ16_002668</name>
</gene>
<dbReference type="Pfam" id="PF17035">
    <property type="entry name" value="BET"/>
    <property type="match status" value="1"/>
</dbReference>
<keyword evidence="10" id="KW-1185">Reference proteome</keyword>
<proteinExistence type="predicted"/>
<comment type="caution">
    <text evidence="9">The sequence shown here is derived from an EMBL/GenBank/DDBJ whole genome shotgun (WGS) entry which is preliminary data.</text>
</comment>
<evidence type="ECO:0000256" key="2">
    <source>
        <dbReference type="ARBA" id="ARBA00023117"/>
    </source>
</evidence>
<protein>
    <submittedName>
        <fullName evidence="9">Uncharacterized protein</fullName>
    </submittedName>
</protein>
<dbReference type="EMBL" id="JASFZW010000003">
    <property type="protein sequence ID" value="KAK2078978.1"/>
    <property type="molecule type" value="Genomic_DNA"/>
</dbReference>
<feature type="region of interest" description="Disordered" evidence="6">
    <location>
        <begin position="309"/>
        <end position="559"/>
    </location>
</feature>
<feature type="compositionally biased region" description="Low complexity" evidence="6">
    <location>
        <begin position="522"/>
        <end position="542"/>
    </location>
</feature>
<dbReference type="InterPro" id="IPR038336">
    <property type="entry name" value="NET_sf"/>
</dbReference>
<dbReference type="InterPro" id="IPR027353">
    <property type="entry name" value="NET_dom"/>
</dbReference>
<dbReference type="SUPFAM" id="SSF47370">
    <property type="entry name" value="Bromodomain"/>
    <property type="match status" value="1"/>
</dbReference>
<feature type="domain" description="NET" evidence="8">
    <location>
        <begin position="229"/>
        <end position="311"/>
    </location>
</feature>
<name>A0AAD9MM09_PROWI</name>
<feature type="compositionally biased region" description="Basic and acidic residues" evidence="6">
    <location>
        <begin position="368"/>
        <end position="380"/>
    </location>
</feature>
<dbReference type="Pfam" id="PF00439">
    <property type="entry name" value="Bromodomain"/>
    <property type="match status" value="1"/>
</dbReference>
<evidence type="ECO:0000259" key="7">
    <source>
        <dbReference type="PROSITE" id="PS50014"/>
    </source>
</evidence>
<evidence type="ECO:0000256" key="1">
    <source>
        <dbReference type="ARBA" id="ARBA00023015"/>
    </source>
</evidence>
<dbReference type="Proteomes" id="UP001255856">
    <property type="component" value="Unassembled WGS sequence"/>
</dbReference>
<feature type="compositionally biased region" description="Low complexity" evidence="6">
    <location>
        <begin position="416"/>
        <end position="425"/>
    </location>
</feature>
<dbReference type="AlphaFoldDB" id="A0AAD9MM09"/>
<feature type="compositionally biased region" description="Basic and acidic residues" evidence="6">
    <location>
        <begin position="456"/>
        <end position="490"/>
    </location>
</feature>
<keyword evidence="5" id="KW-0175">Coiled coil</keyword>
<evidence type="ECO:0000256" key="5">
    <source>
        <dbReference type="SAM" id="Coils"/>
    </source>
</evidence>
<dbReference type="PANTHER" id="PTHR45926">
    <property type="entry name" value="OSJNBA0053K19.4 PROTEIN"/>
    <property type="match status" value="1"/>
</dbReference>
<dbReference type="CDD" id="cd04369">
    <property type="entry name" value="Bromodomain"/>
    <property type="match status" value="1"/>
</dbReference>
<evidence type="ECO:0000256" key="6">
    <source>
        <dbReference type="SAM" id="MobiDB-lite"/>
    </source>
</evidence>
<dbReference type="PROSITE" id="PS51525">
    <property type="entry name" value="NET"/>
    <property type="match status" value="1"/>
</dbReference>
<dbReference type="PROSITE" id="PS50014">
    <property type="entry name" value="BROMODOMAIN_2"/>
    <property type="match status" value="1"/>
</dbReference>
<organism evidence="9 10">
    <name type="scientific">Prototheca wickerhamii</name>
    <dbReference type="NCBI Taxonomy" id="3111"/>
    <lineage>
        <taxon>Eukaryota</taxon>
        <taxon>Viridiplantae</taxon>
        <taxon>Chlorophyta</taxon>
        <taxon>core chlorophytes</taxon>
        <taxon>Trebouxiophyceae</taxon>
        <taxon>Chlorellales</taxon>
        <taxon>Chlorellaceae</taxon>
        <taxon>Prototheca</taxon>
    </lineage>
</organism>
<dbReference type="PRINTS" id="PR00503">
    <property type="entry name" value="BROMODOMAIN"/>
</dbReference>
<feature type="domain" description="Bromo" evidence="7">
    <location>
        <begin position="87"/>
        <end position="157"/>
    </location>
</feature>
<evidence type="ECO:0000259" key="8">
    <source>
        <dbReference type="PROSITE" id="PS51525"/>
    </source>
</evidence>
<evidence type="ECO:0000313" key="9">
    <source>
        <dbReference type="EMBL" id="KAK2078978.1"/>
    </source>
</evidence>
<feature type="coiled-coil region" evidence="5">
    <location>
        <begin position="177"/>
        <end position="225"/>
    </location>
</feature>